<name>A0A6J5MAQ1_9CAUD</name>
<proteinExistence type="predicted"/>
<accession>A0A6J5MAQ1</accession>
<protein>
    <submittedName>
        <fullName evidence="1">Uncharacterized protein</fullName>
    </submittedName>
</protein>
<sequence>MAKKPEAKHLSPQFLAEALRGWSSITKIIVQSDEPTCLALLAAETAGSARLQILLRIHSRLSRLRYDRERRELMNLAKHDGYTAKVRA</sequence>
<gene>
    <name evidence="1" type="ORF">UFOVP435_80</name>
</gene>
<dbReference type="EMBL" id="LR796416">
    <property type="protein sequence ID" value="CAB4143221.1"/>
    <property type="molecule type" value="Genomic_DNA"/>
</dbReference>
<reference evidence="1" key="1">
    <citation type="submission" date="2020-04" db="EMBL/GenBank/DDBJ databases">
        <authorList>
            <person name="Chiriac C."/>
            <person name="Salcher M."/>
            <person name="Ghai R."/>
            <person name="Kavagutti S V."/>
        </authorList>
    </citation>
    <scope>NUCLEOTIDE SEQUENCE</scope>
</reference>
<evidence type="ECO:0000313" key="1">
    <source>
        <dbReference type="EMBL" id="CAB4143221.1"/>
    </source>
</evidence>
<organism evidence="1">
    <name type="scientific">uncultured Caudovirales phage</name>
    <dbReference type="NCBI Taxonomy" id="2100421"/>
    <lineage>
        <taxon>Viruses</taxon>
        <taxon>Duplodnaviria</taxon>
        <taxon>Heunggongvirae</taxon>
        <taxon>Uroviricota</taxon>
        <taxon>Caudoviricetes</taxon>
        <taxon>Peduoviridae</taxon>
        <taxon>Maltschvirus</taxon>
        <taxon>Maltschvirus maltsch</taxon>
    </lineage>
</organism>